<proteinExistence type="predicted"/>
<dbReference type="EMBL" id="HBGJ01027719">
    <property type="protein sequence ID" value="CAD9259234.1"/>
    <property type="molecule type" value="Transcribed_RNA"/>
</dbReference>
<protein>
    <recommendedName>
        <fullName evidence="2">Thioredoxin domain-containing protein</fullName>
    </recommendedName>
</protein>
<evidence type="ECO:0008006" key="2">
    <source>
        <dbReference type="Google" id="ProtNLM"/>
    </source>
</evidence>
<sequence length="188" mass="19534">MPRCSDFEVTVLDAGGDRAETTVHALRGDGAIVLDLWSTTCTRCPAALEKLHDFAKAQPADVGVIFASLNCDDADLAEELTDESEWTSMTHLFMETSQKDIAKAELGLKAFPFVIAVDKNGDVAYAGPAKGADYAALAPKLLQGNAAAVTDENAAPNAAPAAAGGDAVATKQAEGTAALDDFALDEDF</sequence>
<dbReference type="InterPro" id="IPR036249">
    <property type="entry name" value="Thioredoxin-like_sf"/>
</dbReference>
<gene>
    <name evidence="1" type="ORF">PPAR1163_LOCUS17608</name>
</gene>
<name>A0A7S1U7Z3_9STRA</name>
<dbReference type="SUPFAM" id="SSF52833">
    <property type="entry name" value="Thioredoxin-like"/>
    <property type="match status" value="1"/>
</dbReference>
<evidence type="ECO:0000313" key="1">
    <source>
        <dbReference type="EMBL" id="CAD9259234.1"/>
    </source>
</evidence>
<dbReference type="Gene3D" id="3.40.30.10">
    <property type="entry name" value="Glutaredoxin"/>
    <property type="match status" value="1"/>
</dbReference>
<organism evidence="1">
    <name type="scientific">Phaeomonas parva</name>
    <dbReference type="NCBI Taxonomy" id="124430"/>
    <lineage>
        <taxon>Eukaryota</taxon>
        <taxon>Sar</taxon>
        <taxon>Stramenopiles</taxon>
        <taxon>Ochrophyta</taxon>
        <taxon>Pinguiophyceae</taxon>
        <taxon>Pinguiochrysidales</taxon>
        <taxon>Pinguiochrysidaceae</taxon>
        <taxon>Phaeomonas</taxon>
    </lineage>
</organism>
<accession>A0A7S1U7Z3</accession>
<dbReference type="AlphaFoldDB" id="A0A7S1U7Z3"/>
<reference evidence="1" key="1">
    <citation type="submission" date="2021-01" db="EMBL/GenBank/DDBJ databases">
        <authorList>
            <person name="Corre E."/>
            <person name="Pelletier E."/>
            <person name="Niang G."/>
            <person name="Scheremetjew M."/>
            <person name="Finn R."/>
            <person name="Kale V."/>
            <person name="Holt S."/>
            <person name="Cochrane G."/>
            <person name="Meng A."/>
            <person name="Brown T."/>
            <person name="Cohen L."/>
        </authorList>
    </citation>
    <scope>NUCLEOTIDE SEQUENCE</scope>
    <source>
        <strain evidence="1">CCMP2877</strain>
    </source>
</reference>